<organism evidence="1 2">
    <name type="scientific">Dermatophagoides pteronyssinus</name>
    <name type="common">European house dust mite</name>
    <dbReference type="NCBI Taxonomy" id="6956"/>
    <lineage>
        <taxon>Eukaryota</taxon>
        <taxon>Metazoa</taxon>
        <taxon>Ecdysozoa</taxon>
        <taxon>Arthropoda</taxon>
        <taxon>Chelicerata</taxon>
        <taxon>Arachnida</taxon>
        <taxon>Acari</taxon>
        <taxon>Acariformes</taxon>
        <taxon>Sarcoptiformes</taxon>
        <taxon>Astigmata</taxon>
        <taxon>Psoroptidia</taxon>
        <taxon>Analgoidea</taxon>
        <taxon>Pyroglyphidae</taxon>
        <taxon>Dermatophagoidinae</taxon>
        <taxon>Dermatophagoides</taxon>
    </lineage>
</organism>
<dbReference type="RefSeq" id="XP_027202084.1">
    <property type="nucleotide sequence ID" value="XM_027346283.1"/>
</dbReference>
<reference evidence="2" key="1">
    <citation type="submission" date="2025-08" db="UniProtKB">
        <authorList>
            <consortium name="RefSeq"/>
        </authorList>
    </citation>
    <scope>IDENTIFICATION</scope>
    <source>
        <strain evidence="2">Airmid</strain>
    </source>
</reference>
<evidence type="ECO:0000313" key="2">
    <source>
        <dbReference type="RefSeq" id="XP_027202084.1"/>
    </source>
</evidence>
<dbReference type="InterPro" id="IPR043504">
    <property type="entry name" value="Peptidase_S1_PA_chymotrypsin"/>
</dbReference>
<dbReference type="InParanoid" id="A0A6P6YBS6"/>
<name>A0A6P6YBS6_DERPT</name>
<keyword evidence="1" id="KW-1185">Reference proteome</keyword>
<dbReference type="Proteomes" id="UP000515146">
    <property type="component" value="Unplaced"/>
</dbReference>
<dbReference type="KEGG" id="dpte:113796034"/>
<protein>
    <submittedName>
        <fullName evidence="2">Uncharacterized protein LOC113796034</fullName>
    </submittedName>
</protein>
<dbReference type="OrthoDB" id="10059102at2759"/>
<proteinExistence type="predicted"/>
<accession>A0A6P6YBS6</accession>
<sequence length="191" mass="22188">MVWMLTKNKPPIQQITLEYNDDKHNQILKQCKQSSNNISLYPQFLPKNEYNQVFERLDLTQCSIVGYGYPTKEQLKNLDKKLKNEILQKPYGSLHSIHIPVMNELSIIDNNDICLRYYNDEYRPKETFCIGPEQSSLLAIFNGDHGSPLICSSLDGGYRVLGLITNQLQMNTNNHRFPPILFTNTRKSKTY</sequence>
<dbReference type="InterPro" id="IPR009003">
    <property type="entry name" value="Peptidase_S1_PA"/>
</dbReference>
<dbReference type="Gene3D" id="2.40.10.10">
    <property type="entry name" value="Trypsin-like serine proteases"/>
    <property type="match status" value="1"/>
</dbReference>
<gene>
    <name evidence="2" type="primary">LOC113796034</name>
</gene>
<dbReference type="SUPFAM" id="SSF50494">
    <property type="entry name" value="Trypsin-like serine proteases"/>
    <property type="match status" value="1"/>
</dbReference>
<dbReference type="AlphaFoldDB" id="A0A6P6YBS6"/>
<evidence type="ECO:0000313" key="1">
    <source>
        <dbReference type="Proteomes" id="UP000515146"/>
    </source>
</evidence>